<protein>
    <submittedName>
        <fullName evidence="3">Uncharacterized protein</fullName>
    </submittedName>
</protein>
<accession>A0AAV4MER3</accession>
<feature type="compositionally biased region" description="Polar residues" evidence="1">
    <location>
        <begin position="107"/>
        <end position="125"/>
    </location>
</feature>
<dbReference type="EMBL" id="BPLR01002147">
    <property type="protein sequence ID" value="GIX70536.1"/>
    <property type="molecule type" value="Genomic_DNA"/>
</dbReference>
<organism evidence="3 4">
    <name type="scientific">Caerostris extrusa</name>
    <name type="common">Bark spider</name>
    <name type="synonym">Caerostris bankana</name>
    <dbReference type="NCBI Taxonomy" id="172846"/>
    <lineage>
        <taxon>Eukaryota</taxon>
        <taxon>Metazoa</taxon>
        <taxon>Ecdysozoa</taxon>
        <taxon>Arthropoda</taxon>
        <taxon>Chelicerata</taxon>
        <taxon>Arachnida</taxon>
        <taxon>Araneae</taxon>
        <taxon>Araneomorphae</taxon>
        <taxon>Entelegynae</taxon>
        <taxon>Araneoidea</taxon>
        <taxon>Araneidae</taxon>
        <taxon>Caerostris</taxon>
    </lineage>
</organism>
<proteinExistence type="predicted"/>
<reference evidence="3 4" key="1">
    <citation type="submission" date="2021-06" db="EMBL/GenBank/DDBJ databases">
        <title>Caerostris extrusa draft genome.</title>
        <authorList>
            <person name="Kono N."/>
            <person name="Arakawa K."/>
        </authorList>
    </citation>
    <scope>NUCLEOTIDE SEQUENCE [LARGE SCALE GENOMIC DNA]</scope>
</reference>
<evidence type="ECO:0000313" key="3">
    <source>
        <dbReference type="EMBL" id="GIX70536.1"/>
    </source>
</evidence>
<feature type="chain" id="PRO_5043427851" evidence="2">
    <location>
        <begin position="22"/>
        <end position="132"/>
    </location>
</feature>
<evidence type="ECO:0000313" key="4">
    <source>
        <dbReference type="Proteomes" id="UP001054945"/>
    </source>
</evidence>
<name>A0AAV4MER3_CAEEX</name>
<comment type="caution">
    <text evidence="3">The sequence shown here is derived from an EMBL/GenBank/DDBJ whole genome shotgun (WGS) entry which is preliminary data.</text>
</comment>
<feature type="signal peptide" evidence="2">
    <location>
        <begin position="1"/>
        <end position="21"/>
    </location>
</feature>
<dbReference type="AlphaFoldDB" id="A0AAV4MER3"/>
<evidence type="ECO:0000256" key="1">
    <source>
        <dbReference type="SAM" id="MobiDB-lite"/>
    </source>
</evidence>
<sequence>MILIVVHYAGLSLITLYPTSCKTNFELMFPEMTCTICIPSLQNGIYFYKFMVTNFKINKIQFRQWSSGAAFSSKASSWQAAPSDSQTLFAGWNVDTGRGQEDVAGRSQGSLKSSTWERTCTLDTSQQKEKGK</sequence>
<gene>
    <name evidence="3" type="ORF">CEXT_321621</name>
</gene>
<feature type="region of interest" description="Disordered" evidence="1">
    <location>
        <begin position="99"/>
        <end position="132"/>
    </location>
</feature>
<keyword evidence="2" id="KW-0732">Signal</keyword>
<evidence type="ECO:0000256" key="2">
    <source>
        <dbReference type="SAM" id="SignalP"/>
    </source>
</evidence>
<dbReference type="Proteomes" id="UP001054945">
    <property type="component" value="Unassembled WGS sequence"/>
</dbReference>
<keyword evidence="4" id="KW-1185">Reference proteome</keyword>